<evidence type="ECO:0000313" key="2">
    <source>
        <dbReference type="Proteomes" id="UP000572754"/>
    </source>
</evidence>
<dbReference type="GO" id="GO:0005524">
    <property type="term" value="F:ATP binding"/>
    <property type="evidence" value="ECO:0007669"/>
    <property type="project" value="InterPro"/>
</dbReference>
<keyword evidence="2" id="KW-1185">Reference proteome</keyword>
<dbReference type="Pfam" id="PF13245">
    <property type="entry name" value="AAA_19"/>
    <property type="match status" value="1"/>
</dbReference>
<reference evidence="2" key="1">
    <citation type="journal article" date="2020" name="BMC Genomics">
        <title>Correction to: Identification and distribution of gene clusters required for synthesis of sphingolipid metabolism inhibitors in diverse species of the filamentous fungus Fusarium.</title>
        <authorList>
            <person name="Kim H.S."/>
            <person name="Lohmar J.M."/>
            <person name="Busman M."/>
            <person name="Brown D.W."/>
            <person name="Naumann T.A."/>
            <person name="Divon H.H."/>
            <person name="Lysoe E."/>
            <person name="Uhlig S."/>
            <person name="Proctor R.H."/>
        </authorList>
    </citation>
    <scope>NUCLEOTIDE SEQUENCE [LARGE SCALE GENOMIC DNA]</scope>
    <source>
        <strain evidence="2">NRRL 25331</strain>
    </source>
</reference>
<gene>
    <name evidence="1" type="ORF">FCIRC_2603</name>
</gene>
<dbReference type="InterPro" id="IPR011604">
    <property type="entry name" value="PDDEXK-like_dom_sf"/>
</dbReference>
<evidence type="ECO:0000313" key="1">
    <source>
        <dbReference type="EMBL" id="KAF5686912.1"/>
    </source>
</evidence>
<comment type="caution">
    <text evidence="1">The sequence shown here is derived from an EMBL/GenBank/DDBJ whole genome shotgun (WGS) entry which is preliminary data.</text>
</comment>
<dbReference type="InterPro" id="IPR000212">
    <property type="entry name" value="DNA_helicase_UvrD/REP"/>
</dbReference>
<dbReference type="Gene3D" id="3.40.50.300">
    <property type="entry name" value="P-loop containing nucleotide triphosphate hydrolases"/>
    <property type="match status" value="2"/>
</dbReference>
<reference evidence="1 2" key="2">
    <citation type="submission" date="2020-05" db="EMBL/GenBank/DDBJ databases">
        <title>Identification and distribution of gene clusters putatively required for synthesis of sphingolipid metabolism inhibitors in phylogenetically diverse species of the filamentous fungus Fusarium.</title>
        <authorList>
            <person name="Kim H.-S."/>
            <person name="Busman M."/>
            <person name="Brown D.W."/>
            <person name="Divon H."/>
            <person name="Uhlig S."/>
            <person name="Proctor R.H."/>
        </authorList>
    </citation>
    <scope>NUCLEOTIDE SEQUENCE [LARGE SCALE GENOMIC DNA]</scope>
    <source>
        <strain evidence="1 2">NRRL 25331</strain>
    </source>
</reference>
<dbReference type="CDD" id="cd17932">
    <property type="entry name" value="DEXQc_UvrD"/>
    <property type="match status" value="1"/>
</dbReference>
<name>A0A8H5X4E9_FUSCI</name>
<dbReference type="AlphaFoldDB" id="A0A8H5X4E9"/>
<dbReference type="InterPro" id="IPR027417">
    <property type="entry name" value="P-loop_NTPase"/>
</dbReference>
<dbReference type="SUPFAM" id="SSF52540">
    <property type="entry name" value="P-loop containing nucleoside triphosphate hydrolases"/>
    <property type="match status" value="1"/>
</dbReference>
<dbReference type="GO" id="GO:0043138">
    <property type="term" value="F:3'-5' DNA helicase activity"/>
    <property type="evidence" value="ECO:0007669"/>
    <property type="project" value="TreeGrafter"/>
</dbReference>
<protein>
    <submittedName>
        <fullName evidence="1">P-loop containing protein</fullName>
    </submittedName>
</protein>
<dbReference type="EMBL" id="JAAQPE010000084">
    <property type="protein sequence ID" value="KAF5686912.1"/>
    <property type="molecule type" value="Genomic_DNA"/>
</dbReference>
<dbReference type="GO" id="GO:0000725">
    <property type="term" value="P:recombinational repair"/>
    <property type="evidence" value="ECO:0007669"/>
    <property type="project" value="TreeGrafter"/>
</dbReference>
<dbReference type="GO" id="GO:0003677">
    <property type="term" value="F:DNA binding"/>
    <property type="evidence" value="ECO:0007669"/>
    <property type="project" value="InterPro"/>
</dbReference>
<sequence>MIGQALLKMHTRVCLSSGKSPVLSRGSSLRFLTTTNNLLQRQTKKSPFIPSRAQQEIAELCSTKNVVVSARPGSGKTATAEAIVAAHPDKRVVVLTYSKRLQLETYRRISTYSNCEVYTFHGMAGILFGMCVQDDAVLVEQRKEALDRREPPQWSPEPFDIIVLDEFQDCTELLFWLTNCFISANDQKAGGQSARLVVLGDERQAIYGFRGADDRYLSLAPELLGPVNSYPFVRAQLDESFRLSCQSVRFINNTFLGGETYITSSKTGPKPIVLRCHRWGSSALASQLSSLIKRKNTAILAPIVRKRSPMQRVVNLLCKKHKVPISVSAEDDVPLDNRVNKGKMCVSTIHQFKGSERDLVILFGLDSSFFEYLGRDVPDDSCPNETFVALSRAVEQLVLVHFEEAKLMPFTSVASLYETADVVNISRNQHMIESPEAPGQPLIQGLMLPRSVAVRDIARHIKDKDLNSIIDSHLCVKKLSPLPKDEHIRLPDVVVSDRGKNFHEAVSDLNGLAVVAAFEYDIAGTLSTLDLSQSGIDIIPEFSSQQGVSWLCRKACNYEANVSGYLPRSIQMESHAFNWIEPDDLALARSRLREELSESAANPSFEVRAEGVFSIDDQECVLGGRADIVAATSTSDGNNARGAESIWEIKFVQQLSNQHVIQACTYAYLLKLPCIVLYNVRTGEKWEITPRDGQERLHRMVEEVLRLKYTSIPKVTDDEFIENCAAARWEVSSIRC</sequence>
<dbReference type="Proteomes" id="UP000572754">
    <property type="component" value="Unassembled WGS sequence"/>
</dbReference>
<dbReference type="PANTHER" id="PTHR11070:SF66">
    <property type="entry name" value="UVRD-LIKE HELICASE C-TERMINAL DOMAIN-CONTAINING PROTEIN"/>
    <property type="match status" value="1"/>
</dbReference>
<dbReference type="Gene3D" id="3.90.320.10">
    <property type="match status" value="1"/>
</dbReference>
<accession>A0A8H5X4E9</accession>
<dbReference type="GO" id="GO:0005634">
    <property type="term" value="C:nucleus"/>
    <property type="evidence" value="ECO:0007669"/>
    <property type="project" value="TreeGrafter"/>
</dbReference>
<dbReference type="PANTHER" id="PTHR11070">
    <property type="entry name" value="UVRD / RECB / PCRA DNA HELICASE FAMILY MEMBER"/>
    <property type="match status" value="1"/>
</dbReference>
<organism evidence="1 2">
    <name type="scientific">Fusarium circinatum</name>
    <name type="common">Pitch canker fungus</name>
    <name type="synonym">Gibberella circinata</name>
    <dbReference type="NCBI Taxonomy" id="48490"/>
    <lineage>
        <taxon>Eukaryota</taxon>
        <taxon>Fungi</taxon>
        <taxon>Dikarya</taxon>
        <taxon>Ascomycota</taxon>
        <taxon>Pezizomycotina</taxon>
        <taxon>Sordariomycetes</taxon>
        <taxon>Hypocreomycetidae</taxon>
        <taxon>Hypocreales</taxon>
        <taxon>Nectriaceae</taxon>
        <taxon>Fusarium</taxon>
        <taxon>Fusarium fujikuroi species complex</taxon>
    </lineage>
</organism>
<proteinExistence type="predicted"/>